<gene>
    <name evidence="2" type="ORF">SO802_017583</name>
</gene>
<evidence type="ECO:0000256" key="1">
    <source>
        <dbReference type="SAM" id="MobiDB-lite"/>
    </source>
</evidence>
<evidence type="ECO:0000313" key="3">
    <source>
        <dbReference type="Proteomes" id="UP001459277"/>
    </source>
</evidence>
<proteinExistence type="predicted"/>
<dbReference type="Proteomes" id="UP001459277">
    <property type="component" value="Unassembled WGS sequence"/>
</dbReference>
<keyword evidence="3" id="KW-1185">Reference proteome</keyword>
<evidence type="ECO:0000313" key="2">
    <source>
        <dbReference type="EMBL" id="KAK9997980.1"/>
    </source>
</evidence>
<comment type="caution">
    <text evidence="2">The sequence shown here is derived from an EMBL/GenBank/DDBJ whole genome shotgun (WGS) entry which is preliminary data.</text>
</comment>
<reference evidence="2 3" key="1">
    <citation type="submission" date="2024-01" db="EMBL/GenBank/DDBJ databases">
        <title>A telomere-to-telomere, gap-free genome of sweet tea (Lithocarpus litseifolius).</title>
        <authorList>
            <person name="Zhou J."/>
        </authorList>
    </citation>
    <scope>NUCLEOTIDE SEQUENCE [LARGE SCALE GENOMIC DNA]</scope>
    <source>
        <strain evidence="2">Zhou-2022a</strain>
        <tissue evidence="2">Leaf</tissue>
    </source>
</reference>
<accession>A0AAW2CN89</accession>
<feature type="region of interest" description="Disordered" evidence="1">
    <location>
        <begin position="221"/>
        <end position="266"/>
    </location>
</feature>
<protein>
    <submittedName>
        <fullName evidence="2">Uncharacterized protein</fullName>
    </submittedName>
</protein>
<organism evidence="2 3">
    <name type="scientific">Lithocarpus litseifolius</name>
    <dbReference type="NCBI Taxonomy" id="425828"/>
    <lineage>
        <taxon>Eukaryota</taxon>
        <taxon>Viridiplantae</taxon>
        <taxon>Streptophyta</taxon>
        <taxon>Embryophyta</taxon>
        <taxon>Tracheophyta</taxon>
        <taxon>Spermatophyta</taxon>
        <taxon>Magnoliopsida</taxon>
        <taxon>eudicotyledons</taxon>
        <taxon>Gunneridae</taxon>
        <taxon>Pentapetalae</taxon>
        <taxon>rosids</taxon>
        <taxon>fabids</taxon>
        <taxon>Fagales</taxon>
        <taxon>Fagaceae</taxon>
        <taxon>Lithocarpus</taxon>
    </lineage>
</organism>
<dbReference type="AlphaFoldDB" id="A0AAW2CN89"/>
<sequence length="266" mass="30544">MSYSSYRESNFTFPPFFSPTYDFNPIIFLQVSAPYSGRGNTSRVLVWYNILTKETRGHFRAAGFEPLIRLILKSLDDELSIQLGANLFGRRYVIETIRYTDLKADFMHFPQQTAEECLQMARLILLYLLEAYLFANSRQMVSLRWLVLFQDFERARPPIKDELDYDEFSRTRLIPSFTVPEGPTTSALIDAPRLPWLVYAYSPNSFARECPVGHNTNVTGYPFPKGTQTLYGGKDTNDVDDDDDGGDSARGLESTPSHQSRKSHFR</sequence>
<dbReference type="EMBL" id="JAZDWU010000006">
    <property type="protein sequence ID" value="KAK9997980.1"/>
    <property type="molecule type" value="Genomic_DNA"/>
</dbReference>
<name>A0AAW2CN89_9ROSI</name>